<keyword evidence="12" id="KW-0238">DNA-binding</keyword>
<dbReference type="Pfam" id="PF06827">
    <property type="entry name" value="zf-FPG_IleRS"/>
    <property type="match status" value="1"/>
</dbReference>
<keyword evidence="8" id="KW-0227">DNA damage</keyword>
<dbReference type="GO" id="GO:0034039">
    <property type="term" value="F:8-oxo-7,8-dihydroguanine DNA N-glycosylase activity"/>
    <property type="evidence" value="ECO:0007669"/>
    <property type="project" value="TreeGrafter"/>
</dbReference>
<evidence type="ECO:0000259" key="20">
    <source>
        <dbReference type="PROSITE" id="PS51066"/>
    </source>
</evidence>
<keyword evidence="14" id="KW-0456">Lyase</keyword>
<feature type="domain" description="FPG-type" evidence="20">
    <location>
        <begin position="235"/>
        <end position="269"/>
    </location>
</feature>
<keyword evidence="10" id="KW-0378">Hydrolase</keyword>
<evidence type="ECO:0000256" key="6">
    <source>
        <dbReference type="ARBA" id="ARBA00016240"/>
    </source>
</evidence>
<dbReference type="RefSeq" id="WP_035667378.1">
    <property type="nucleotide sequence ID" value="NZ_BAUV01000051.1"/>
</dbReference>
<dbReference type="OrthoDB" id="9800855at2"/>
<evidence type="ECO:0000313" key="22">
    <source>
        <dbReference type="EMBL" id="GAE37029.1"/>
    </source>
</evidence>
<evidence type="ECO:0000256" key="15">
    <source>
        <dbReference type="ARBA" id="ARBA00023268"/>
    </source>
</evidence>
<dbReference type="GO" id="GO:0006284">
    <property type="term" value="P:base-excision repair"/>
    <property type="evidence" value="ECO:0007669"/>
    <property type="project" value="InterPro"/>
</dbReference>
<dbReference type="PANTHER" id="PTHR22993">
    <property type="entry name" value="FORMAMIDOPYRIMIDINE-DNA GLYCOSYLASE"/>
    <property type="match status" value="1"/>
</dbReference>
<organism evidence="22 23">
    <name type="scientific">Halalkalibacter akibai (strain ATCC 43226 / DSM 21942 / CIP 109018 / JCM 9157 / 1139)</name>
    <name type="common">Bacillus akibai</name>
    <dbReference type="NCBI Taxonomy" id="1236973"/>
    <lineage>
        <taxon>Bacteria</taxon>
        <taxon>Bacillati</taxon>
        <taxon>Bacillota</taxon>
        <taxon>Bacilli</taxon>
        <taxon>Bacillales</taxon>
        <taxon>Bacillaceae</taxon>
        <taxon>Halalkalibacter</taxon>
    </lineage>
</organism>
<dbReference type="SMART" id="SM01232">
    <property type="entry name" value="H2TH"/>
    <property type="match status" value="1"/>
</dbReference>
<keyword evidence="16" id="KW-0326">Glycosidase</keyword>
<dbReference type="GO" id="GO:0008270">
    <property type="term" value="F:zinc ion binding"/>
    <property type="evidence" value="ECO:0007669"/>
    <property type="project" value="UniProtKB-KW"/>
</dbReference>
<evidence type="ECO:0000256" key="4">
    <source>
        <dbReference type="ARBA" id="ARBA00012024"/>
    </source>
</evidence>
<evidence type="ECO:0000256" key="17">
    <source>
        <dbReference type="ARBA" id="ARBA00030638"/>
    </source>
</evidence>
<dbReference type="EC" id="4.2.99.18" evidence="5"/>
<feature type="domain" description="Formamidopyrimidine-DNA glycosylase catalytic" evidence="21">
    <location>
        <begin position="2"/>
        <end position="100"/>
    </location>
</feature>
<keyword evidence="11" id="KW-0862">Zinc</keyword>
<evidence type="ECO:0000256" key="14">
    <source>
        <dbReference type="ARBA" id="ARBA00023239"/>
    </source>
</evidence>
<evidence type="ECO:0000256" key="12">
    <source>
        <dbReference type="ARBA" id="ARBA00023125"/>
    </source>
</evidence>
<dbReference type="SMART" id="SM00898">
    <property type="entry name" value="Fapy_DNA_glyco"/>
    <property type="match status" value="1"/>
</dbReference>
<reference evidence="22 23" key="1">
    <citation type="journal article" date="2014" name="Genome Announc.">
        <title>Draft Genome Sequences of Three Alkaliphilic Bacillus Strains, Bacillus wakoensis JCM 9140T, Bacillus akibai JCM 9157T, and Bacillus hemicellulosilyticus JCM 9152T.</title>
        <authorList>
            <person name="Yuki M."/>
            <person name="Oshima K."/>
            <person name="Suda W."/>
            <person name="Oshida Y."/>
            <person name="Kitamura K."/>
            <person name="Iida T."/>
            <person name="Hattori M."/>
            <person name="Ohkuma M."/>
        </authorList>
    </citation>
    <scope>NUCLEOTIDE SEQUENCE [LARGE SCALE GENOMIC DNA]</scope>
    <source>
        <strain evidence="22 23">JCM 9157</strain>
    </source>
</reference>
<comment type="catalytic activity">
    <reaction evidence="18">
        <text>2'-deoxyribonucleotide-(2'-deoxyribose 5'-phosphate)-2'-deoxyribonucleotide-DNA = a 3'-end 2'-deoxyribonucleotide-(2,3-dehydro-2,3-deoxyribose 5'-phosphate)-DNA + a 5'-end 5'-phospho-2'-deoxyribonucleoside-DNA + H(+)</text>
        <dbReference type="Rhea" id="RHEA:66592"/>
        <dbReference type="Rhea" id="RHEA-COMP:13180"/>
        <dbReference type="Rhea" id="RHEA-COMP:16897"/>
        <dbReference type="Rhea" id="RHEA-COMP:17067"/>
        <dbReference type="ChEBI" id="CHEBI:15378"/>
        <dbReference type="ChEBI" id="CHEBI:136412"/>
        <dbReference type="ChEBI" id="CHEBI:157695"/>
        <dbReference type="ChEBI" id="CHEBI:167181"/>
        <dbReference type="EC" id="4.2.99.18"/>
    </reaction>
</comment>
<evidence type="ECO:0000256" key="1">
    <source>
        <dbReference type="ARBA" id="ARBA00001668"/>
    </source>
</evidence>
<keyword evidence="9 19" id="KW-0863">Zinc-finger</keyword>
<evidence type="ECO:0000256" key="10">
    <source>
        <dbReference type="ARBA" id="ARBA00022801"/>
    </source>
</evidence>
<dbReference type="STRING" id="1236973.JCM9157_4271"/>
<evidence type="ECO:0000313" key="23">
    <source>
        <dbReference type="Proteomes" id="UP000018896"/>
    </source>
</evidence>
<evidence type="ECO:0000256" key="13">
    <source>
        <dbReference type="ARBA" id="ARBA00023204"/>
    </source>
</evidence>
<dbReference type="AlphaFoldDB" id="W4R0F2"/>
<name>W4R0F2_HALA3</name>
<evidence type="ECO:0000256" key="19">
    <source>
        <dbReference type="PROSITE-ProRule" id="PRU00391"/>
    </source>
</evidence>
<dbReference type="Pfam" id="PF01149">
    <property type="entry name" value="Fapy_DNA_glyco"/>
    <property type="match status" value="1"/>
</dbReference>
<dbReference type="SUPFAM" id="SSF57716">
    <property type="entry name" value="Glucocorticoid receptor-like (DNA-binding domain)"/>
    <property type="match status" value="1"/>
</dbReference>
<dbReference type="InterPro" id="IPR010663">
    <property type="entry name" value="Znf_FPG/IleRS"/>
</dbReference>
<dbReference type="Gene3D" id="3.20.190.10">
    <property type="entry name" value="MutM-like, N-terminal"/>
    <property type="match status" value="1"/>
</dbReference>
<proteinExistence type="inferred from homology"/>
<accession>W4R0F2</accession>
<comment type="cofactor">
    <cofactor evidence="2">
        <name>Zn(2+)</name>
        <dbReference type="ChEBI" id="CHEBI:29105"/>
    </cofactor>
</comment>
<dbReference type="SUPFAM" id="SSF46946">
    <property type="entry name" value="S13-like H2TH domain"/>
    <property type="match status" value="1"/>
</dbReference>
<protein>
    <recommendedName>
        <fullName evidence="6">Formamidopyrimidine-DNA glycosylase</fullName>
        <ecNumber evidence="4">3.2.2.23</ecNumber>
        <ecNumber evidence="5">4.2.99.18</ecNumber>
    </recommendedName>
    <alternativeName>
        <fullName evidence="17">DNA-(apurinic or apyrimidinic site) lyase MutM</fullName>
    </alternativeName>
</protein>
<dbReference type="InterPro" id="IPR035937">
    <property type="entry name" value="FPG_N"/>
</dbReference>
<dbReference type="Gene3D" id="1.10.8.50">
    <property type="match status" value="1"/>
</dbReference>
<dbReference type="eggNOG" id="COG0266">
    <property type="taxonomic scope" value="Bacteria"/>
</dbReference>
<dbReference type="EMBL" id="BAUV01000051">
    <property type="protein sequence ID" value="GAE37029.1"/>
    <property type="molecule type" value="Genomic_DNA"/>
</dbReference>
<dbReference type="InterPro" id="IPR012319">
    <property type="entry name" value="FPG_cat"/>
</dbReference>
<comment type="catalytic activity">
    <reaction evidence="1">
        <text>Hydrolysis of DNA containing ring-opened 7-methylguanine residues, releasing 2,6-diamino-4-hydroxy-5-(N-methyl)formamidopyrimidine.</text>
        <dbReference type="EC" id="3.2.2.23"/>
    </reaction>
</comment>
<dbReference type="Pfam" id="PF06831">
    <property type="entry name" value="H2TH"/>
    <property type="match status" value="1"/>
</dbReference>
<dbReference type="InterPro" id="IPR010979">
    <property type="entry name" value="Ribosomal_uS13-like_H2TH"/>
</dbReference>
<evidence type="ECO:0000256" key="16">
    <source>
        <dbReference type="ARBA" id="ARBA00023295"/>
    </source>
</evidence>
<keyword evidence="15" id="KW-0511">Multifunctional enzyme</keyword>
<dbReference type="GO" id="GO:0003690">
    <property type="term" value="F:double-stranded DNA binding"/>
    <property type="evidence" value="ECO:0007669"/>
    <property type="project" value="UniProtKB-ARBA"/>
</dbReference>
<dbReference type="InterPro" id="IPR000214">
    <property type="entry name" value="Znf_DNA_glyclase/AP_lyase"/>
</dbReference>
<dbReference type="Proteomes" id="UP000018896">
    <property type="component" value="Unassembled WGS sequence"/>
</dbReference>
<dbReference type="SUPFAM" id="SSF81624">
    <property type="entry name" value="N-terminal domain of MutM-like DNA repair proteins"/>
    <property type="match status" value="1"/>
</dbReference>
<evidence type="ECO:0000256" key="3">
    <source>
        <dbReference type="ARBA" id="ARBA00009409"/>
    </source>
</evidence>
<keyword evidence="7" id="KW-0479">Metal-binding</keyword>
<gene>
    <name evidence="22" type="ORF">JCM9157_4271</name>
</gene>
<dbReference type="EC" id="3.2.2.23" evidence="4"/>
<evidence type="ECO:0000256" key="8">
    <source>
        <dbReference type="ARBA" id="ARBA00022763"/>
    </source>
</evidence>
<evidence type="ECO:0000256" key="9">
    <source>
        <dbReference type="ARBA" id="ARBA00022771"/>
    </source>
</evidence>
<dbReference type="PROSITE" id="PS51068">
    <property type="entry name" value="FPG_CAT"/>
    <property type="match status" value="1"/>
</dbReference>
<evidence type="ECO:0000256" key="2">
    <source>
        <dbReference type="ARBA" id="ARBA00001947"/>
    </source>
</evidence>
<evidence type="ECO:0000256" key="11">
    <source>
        <dbReference type="ARBA" id="ARBA00022833"/>
    </source>
</evidence>
<comment type="similarity">
    <text evidence="3">Belongs to the FPG family.</text>
</comment>
<dbReference type="PROSITE" id="PS51066">
    <property type="entry name" value="ZF_FPG_2"/>
    <property type="match status" value="1"/>
</dbReference>
<keyword evidence="23" id="KW-1185">Reference proteome</keyword>
<sequence>MPELPEMENYKKLLGERLTGKTVTKVDVTREKTINVPVQQFKEAVEGRKVVSITRKAKHLVFTLDSGNHLLLHLMLGGLMYVGSENDQLDRTKQVIISFGSVKLCFIGLRLGYLHLLTSDQLTERLSDLGPEPLDPAFSLEAFMKLIDKKRGILKTTLVKQKFLSGIGNLYSDEICFAAQLLPSKQMNELNEEQKRSLYTNIQAVLKRGISLGGYMDVPVFYGDTLTGSYNEHCYVYDREGEPCPRCNQKIIKEKISSRKVFYCLNCQH</sequence>
<dbReference type="PANTHER" id="PTHR22993:SF9">
    <property type="entry name" value="FORMAMIDOPYRIMIDINE-DNA GLYCOSYLASE"/>
    <property type="match status" value="1"/>
</dbReference>
<evidence type="ECO:0000256" key="7">
    <source>
        <dbReference type="ARBA" id="ARBA00022723"/>
    </source>
</evidence>
<comment type="caution">
    <text evidence="22">The sequence shown here is derived from an EMBL/GenBank/DDBJ whole genome shotgun (WGS) entry which is preliminary data.</text>
</comment>
<keyword evidence="13" id="KW-0234">DNA repair</keyword>
<dbReference type="FunFam" id="1.10.8.50:FF:000003">
    <property type="entry name" value="Formamidopyrimidine-DNA glycosylase"/>
    <property type="match status" value="1"/>
</dbReference>
<dbReference type="GO" id="GO:0140078">
    <property type="term" value="F:class I DNA-(apurinic or apyrimidinic site) endonuclease activity"/>
    <property type="evidence" value="ECO:0007669"/>
    <property type="project" value="UniProtKB-EC"/>
</dbReference>
<evidence type="ECO:0000259" key="21">
    <source>
        <dbReference type="PROSITE" id="PS51068"/>
    </source>
</evidence>
<dbReference type="GO" id="GO:0003684">
    <property type="term" value="F:damaged DNA binding"/>
    <property type="evidence" value="ECO:0007669"/>
    <property type="project" value="InterPro"/>
</dbReference>
<evidence type="ECO:0000256" key="18">
    <source>
        <dbReference type="ARBA" id="ARBA00044632"/>
    </source>
</evidence>
<dbReference type="InterPro" id="IPR015886">
    <property type="entry name" value="H2TH_FPG"/>
</dbReference>
<evidence type="ECO:0000256" key="5">
    <source>
        <dbReference type="ARBA" id="ARBA00012720"/>
    </source>
</evidence>